<feature type="non-terminal residue" evidence="1">
    <location>
        <position position="1"/>
    </location>
</feature>
<protein>
    <submittedName>
        <fullName evidence="1">Uncharacterized protein</fullName>
    </submittedName>
</protein>
<dbReference type="EMBL" id="CAAGRJ010035399">
    <property type="protein sequence ID" value="VFV44271.1"/>
    <property type="molecule type" value="Genomic_DNA"/>
</dbReference>
<name>A0A485PCD5_LYNPA</name>
<sequence length="49" mass="5770">LHILSKNTTKISYQKYMMLTWMDLESVMLSEISQSEKSRKHMISLTCGF</sequence>
<reference evidence="1 2" key="1">
    <citation type="submission" date="2019-01" db="EMBL/GenBank/DDBJ databases">
        <authorList>
            <person name="Alioto T."/>
            <person name="Alioto T."/>
        </authorList>
    </citation>
    <scope>NUCLEOTIDE SEQUENCE [LARGE SCALE GENOMIC DNA]</scope>
</reference>
<gene>
    <name evidence="1" type="ORF">LYPA_23C009933</name>
</gene>
<dbReference type="AlphaFoldDB" id="A0A485PCD5"/>
<accession>A0A485PCD5</accession>
<dbReference type="Proteomes" id="UP000386466">
    <property type="component" value="Unassembled WGS sequence"/>
</dbReference>
<organism evidence="1 2">
    <name type="scientific">Lynx pardinus</name>
    <name type="common">Iberian lynx</name>
    <name type="synonym">Felis pardina</name>
    <dbReference type="NCBI Taxonomy" id="191816"/>
    <lineage>
        <taxon>Eukaryota</taxon>
        <taxon>Metazoa</taxon>
        <taxon>Chordata</taxon>
        <taxon>Craniata</taxon>
        <taxon>Vertebrata</taxon>
        <taxon>Euteleostomi</taxon>
        <taxon>Mammalia</taxon>
        <taxon>Eutheria</taxon>
        <taxon>Laurasiatheria</taxon>
        <taxon>Carnivora</taxon>
        <taxon>Feliformia</taxon>
        <taxon>Felidae</taxon>
        <taxon>Felinae</taxon>
        <taxon>Lynx</taxon>
    </lineage>
</organism>
<keyword evidence="2" id="KW-1185">Reference proteome</keyword>
<proteinExistence type="predicted"/>
<evidence type="ECO:0000313" key="2">
    <source>
        <dbReference type="Proteomes" id="UP000386466"/>
    </source>
</evidence>
<evidence type="ECO:0000313" key="1">
    <source>
        <dbReference type="EMBL" id="VFV44271.1"/>
    </source>
</evidence>